<dbReference type="EMBL" id="LWDV01000009">
    <property type="protein sequence ID" value="OCL26165.1"/>
    <property type="molecule type" value="Genomic_DNA"/>
</dbReference>
<evidence type="ECO:0000313" key="12">
    <source>
        <dbReference type="Proteomes" id="UP000093514"/>
    </source>
</evidence>
<keyword evidence="2 8" id="KW-0813">Transport</keyword>
<name>A0A1C0A7D2_9FIRM</name>
<evidence type="ECO:0000256" key="8">
    <source>
        <dbReference type="RuleBase" id="RU004057"/>
    </source>
</evidence>
<reference evidence="11 12" key="2">
    <citation type="submission" date="2016-08" db="EMBL/GenBank/DDBJ databases">
        <title>Orenia metallireducens sp. nov. strain Z6, a Novel Metal-reducing Firmicute from the Deep Subsurface.</title>
        <authorList>
            <person name="Maxim B.I."/>
            <person name="Kenneth K."/>
            <person name="Flynn T.M."/>
            <person name="Oloughlin E.J."/>
            <person name="Locke R.A."/>
            <person name="Weber J.R."/>
            <person name="Egan S.M."/>
            <person name="Mackie R.I."/>
            <person name="Cann I.K."/>
        </authorList>
    </citation>
    <scope>NUCLEOTIDE SEQUENCE [LARGE SCALE GENOMIC DNA]</scope>
    <source>
        <strain evidence="11 12">Z6</strain>
    </source>
</reference>
<accession>A0A1C0A7D2</accession>
<evidence type="ECO:0000256" key="7">
    <source>
        <dbReference type="ARBA" id="ARBA00023136"/>
    </source>
</evidence>
<evidence type="ECO:0000256" key="1">
    <source>
        <dbReference type="ARBA" id="ARBA00004651"/>
    </source>
</evidence>
<evidence type="ECO:0000256" key="6">
    <source>
        <dbReference type="ARBA" id="ARBA00022989"/>
    </source>
</evidence>
<evidence type="ECO:0000256" key="3">
    <source>
        <dbReference type="ARBA" id="ARBA00022475"/>
    </source>
</evidence>
<organism evidence="11 12">
    <name type="scientific">Orenia metallireducens</name>
    <dbReference type="NCBI Taxonomy" id="1413210"/>
    <lineage>
        <taxon>Bacteria</taxon>
        <taxon>Bacillati</taxon>
        <taxon>Bacillota</taxon>
        <taxon>Clostridia</taxon>
        <taxon>Halanaerobiales</taxon>
        <taxon>Halobacteroidaceae</taxon>
        <taxon>Orenia</taxon>
    </lineage>
</organism>
<keyword evidence="4 9" id="KW-0812">Transmembrane</keyword>
<feature type="transmembrane region" description="Helical" evidence="9">
    <location>
        <begin position="12"/>
        <end position="32"/>
    </location>
</feature>
<reference evidence="12" key="1">
    <citation type="submission" date="2016-07" db="EMBL/GenBank/DDBJ databases">
        <authorList>
            <person name="Florea S."/>
            <person name="Webb J.S."/>
            <person name="Jaromczyk J."/>
            <person name="Schardl C.L."/>
        </authorList>
    </citation>
    <scope>NUCLEOTIDE SEQUENCE [LARGE SCALE GENOMIC DNA]</scope>
    <source>
        <strain evidence="12">Z6</strain>
    </source>
</reference>
<dbReference type="RefSeq" id="WP_068717709.1">
    <property type="nucleotide sequence ID" value="NZ_LWDV01000009.1"/>
</dbReference>
<sequence length="207" mass="22279">MLEILKQGGVTIIPLLFCSVVSLAVTLERLIYLKKAKANNFKLIETVRLKLTKGKIGEVKGIAMNAKGPVAGILEEGIKYYGQSKKELRSNLELIGQNEIKKLEKRLGVLDLIATISPLLGLLGTVLGIIDSFNILAGAQGMATPAALSSGISEALISTAVGLVVAIPTMLVYTYLLGLVQDRIEDINYWFVDLVEALSQGDNNVQI</sequence>
<evidence type="ECO:0000256" key="2">
    <source>
        <dbReference type="ARBA" id="ARBA00022448"/>
    </source>
</evidence>
<keyword evidence="12" id="KW-1185">Reference proteome</keyword>
<dbReference type="OrthoDB" id="4045at2"/>
<keyword evidence="3" id="KW-1003">Cell membrane</keyword>
<dbReference type="Proteomes" id="UP000093514">
    <property type="component" value="Unassembled WGS sequence"/>
</dbReference>
<comment type="subcellular location">
    <subcellularLocation>
        <location evidence="1">Cell membrane</location>
        <topology evidence="1">Multi-pass membrane protein</topology>
    </subcellularLocation>
    <subcellularLocation>
        <location evidence="8">Membrane</location>
        <topology evidence="8">Multi-pass membrane protein</topology>
    </subcellularLocation>
</comment>
<comment type="caution">
    <text evidence="11">The sequence shown here is derived from an EMBL/GenBank/DDBJ whole genome shotgun (WGS) entry which is preliminary data.</text>
</comment>
<evidence type="ECO:0000313" key="11">
    <source>
        <dbReference type="EMBL" id="OCL26165.1"/>
    </source>
</evidence>
<evidence type="ECO:0000256" key="4">
    <source>
        <dbReference type="ARBA" id="ARBA00022692"/>
    </source>
</evidence>
<keyword evidence="5 8" id="KW-0653">Protein transport</keyword>
<dbReference type="InterPro" id="IPR002898">
    <property type="entry name" value="MotA_ExbB_proton_chnl"/>
</dbReference>
<feature type="domain" description="MotA/TolQ/ExbB proton channel" evidence="10">
    <location>
        <begin position="67"/>
        <end position="186"/>
    </location>
</feature>
<dbReference type="Pfam" id="PF01618">
    <property type="entry name" value="MotA_ExbB"/>
    <property type="match status" value="1"/>
</dbReference>
<dbReference type="PANTHER" id="PTHR30625">
    <property type="entry name" value="PROTEIN TOLQ"/>
    <property type="match status" value="1"/>
</dbReference>
<evidence type="ECO:0000259" key="10">
    <source>
        <dbReference type="Pfam" id="PF01618"/>
    </source>
</evidence>
<comment type="similarity">
    <text evidence="8">Belongs to the exbB/tolQ family.</text>
</comment>
<dbReference type="InterPro" id="IPR050790">
    <property type="entry name" value="ExbB/TolQ_transport"/>
</dbReference>
<dbReference type="GO" id="GO:0017038">
    <property type="term" value="P:protein import"/>
    <property type="evidence" value="ECO:0007669"/>
    <property type="project" value="TreeGrafter"/>
</dbReference>
<proteinExistence type="inferred from homology"/>
<evidence type="ECO:0000256" key="5">
    <source>
        <dbReference type="ARBA" id="ARBA00022927"/>
    </source>
</evidence>
<keyword evidence="7 9" id="KW-0472">Membrane</keyword>
<feature type="transmembrane region" description="Helical" evidence="9">
    <location>
        <begin position="109"/>
        <end position="135"/>
    </location>
</feature>
<dbReference type="AlphaFoldDB" id="A0A1C0A7D2"/>
<feature type="transmembrane region" description="Helical" evidence="9">
    <location>
        <begin position="155"/>
        <end position="176"/>
    </location>
</feature>
<keyword evidence="6 9" id="KW-1133">Transmembrane helix</keyword>
<gene>
    <name evidence="11" type="ORF">U472_09115</name>
</gene>
<dbReference type="GO" id="GO:0005886">
    <property type="term" value="C:plasma membrane"/>
    <property type="evidence" value="ECO:0007669"/>
    <property type="project" value="UniProtKB-SubCell"/>
</dbReference>
<protein>
    <submittedName>
        <fullName evidence="11">Biopolymer transporter ExbB</fullName>
    </submittedName>
</protein>
<dbReference type="PANTHER" id="PTHR30625:SF15">
    <property type="entry name" value="BIOPOLYMER TRANSPORT PROTEIN EXBB"/>
    <property type="match status" value="1"/>
</dbReference>
<evidence type="ECO:0000256" key="9">
    <source>
        <dbReference type="SAM" id="Phobius"/>
    </source>
</evidence>